<accession>A0ABS8AZF6</accession>
<feature type="compositionally biased region" description="Basic and acidic residues" evidence="1">
    <location>
        <begin position="1635"/>
        <end position="1646"/>
    </location>
</feature>
<evidence type="ECO:0000313" key="3">
    <source>
        <dbReference type="EMBL" id="MCB2411149.1"/>
    </source>
</evidence>
<dbReference type="Pfam" id="PF15638">
    <property type="entry name" value="Tox-MPTase2"/>
    <property type="match status" value="1"/>
</dbReference>
<dbReference type="PANTHER" id="PTHR32305:SF15">
    <property type="entry name" value="PROTEIN RHSA-RELATED"/>
    <property type="match status" value="1"/>
</dbReference>
<reference evidence="3" key="1">
    <citation type="submission" date="2021-10" db="EMBL/GenBank/DDBJ databases">
        <authorList>
            <person name="Dean J.D."/>
            <person name="Kim M.K."/>
            <person name="Newey C.N."/>
            <person name="Stoker T.S."/>
            <person name="Thompson D.W."/>
            <person name="Grose J.H."/>
        </authorList>
    </citation>
    <scope>NUCLEOTIDE SEQUENCE</scope>
    <source>
        <strain evidence="3">BT178</strain>
    </source>
</reference>
<dbReference type="InterPro" id="IPR050708">
    <property type="entry name" value="T6SS_VgrG/RHS"/>
</dbReference>
<dbReference type="Gene3D" id="2.180.10.10">
    <property type="entry name" value="RHS repeat-associated core"/>
    <property type="match status" value="1"/>
</dbReference>
<dbReference type="InterPro" id="IPR028914">
    <property type="entry name" value="Tox-MPTase2_dom"/>
</dbReference>
<name>A0ABS8AZF6_9BACT</name>
<feature type="domain" description="Tox-MPTase2" evidence="2">
    <location>
        <begin position="2289"/>
        <end position="2467"/>
    </location>
</feature>
<dbReference type="EMBL" id="JAJADR010000015">
    <property type="protein sequence ID" value="MCB2411149.1"/>
    <property type="molecule type" value="Genomic_DNA"/>
</dbReference>
<evidence type="ECO:0000259" key="2">
    <source>
        <dbReference type="Pfam" id="PF15638"/>
    </source>
</evidence>
<organism evidence="3 4">
    <name type="scientific">Hymenobacter lucidus</name>
    <dbReference type="NCBI Taxonomy" id="2880930"/>
    <lineage>
        <taxon>Bacteria</taxon>
        <taxon>Pseudomonadati</taxon>
        <taxon>Bacteroidota</taxon>
        <taxon>Cytophagia</taxon>
        <taxon>Cytophagales</taxon>
        <taxon>Hymenobacteraceae</taxon>
        <taxon>Hymenobacter</taxon>
    </lineage>
</organism>
<evidence type="ECO:0000256" key="1">
    <source>
        <dbReference type="SAM" id="MobiDB-lite"/>
    </source>
</evidence>
<dbReference type="PANTHER" id="PTHR32305">
    <property type="match status" value="1"/>
</dbReference>
<dbReference type="Proteomes" id="UP001165296">
    <property type="component" value="Unassembled WGS sequence"/>
</dbReference>
<gene>
    <name evidence="3" type="ORF">LGH74_24390</name>
</gene>
<dbReference type="Gene3D" id="2.60.40.10">
    <property type="entry name" value="Immunoglobulins"/>
    <property type="match status" value="1"/>
</dbReference>
<feature type="region of interest" description="Disordered" evidence="1">
    <location>
        <begin position="1620"/>
        <end position="1646"/>
    </location>
</feature>
<dbReference type="InterPro" id="IPR013783">
    <property type="entry name" value="Ig-like_fold"/>
</dbReference>
<evidence type="ECO:0000313" key="4">
    <source>
        <dbReference type="Proteomes" id="UP001165296"/>
    </source>
</evidence>
<sequence>MSNTMRVLNGMRMPVLKQLFRCLGLVLGAGILGHGTVLAQATAPVIITRNQPGTPYTDITVKAGANACASLLKAPIHVRLDNGVDHSSGKVAFETHLEITLNLSTTNGSVAPTTLVRTLSIGQAQPEAVAIVDLPAAFVAATGNIHIQVSINTPLIIGTDPGSQRIVVSCEPVYNISFADGQAAPISLTAYTPPTAGTVAFEHELHWIPTCALVQNYQLQILHRPVSTDPSPTATYKPTAIPSPSDWEQNGLLIETGSATAAYKLTLAEGEGTYHWRVRALGNQPNGVANPANWGQWSSSSFFSVEAPNKDLNWIYSRTFTEGGRVAEKLTFANGLQQVHQVQTRLASPNQASTALGQQLIATQILQDYSGRDALTSLPFPVTNATTGAVVGVLGYQPKLLSQGTQAYGPEHFDWNIPLSSTTNPVREPWAATELGTANGYYSSQPIANNDRVPDAEGYPFTRTLFSNDGTNRVREQGGVGAALRLKQPTSTAAPRTVRTAYASVTPYELLRLFGRESPEVEGTYKIITTDPNNTSTITYQTKEGQTIATALSKSGGNDTTAALLRALPSAATAGFDVKDFITGRDAVIGKTLTLTQPTTVELNYSITPAMLQDACVEYCSTCDYEVRIRVFELDSLAIPQEFVHLVVASDQCGSETRFLENKHNLPLEAGTYRIEREIRPFTSATADDNNSGIGGGEIGEYLDNVNGFPPRTLSSHLNRIRTLITSATLGEPWTKINQFLDAANVRGLYRYLAEQGFTLVEDVEEPYYEIPFLNSNECMPSVRIPYLVNFCNNECDVTTFDFEAALSAKVAELNGKHPDERQYAIGDPELLPGYNAGDFNAMLVNMSQAGYSCQDLQKCFQSQLNSLEVNLYLTTDVPTGYSFNLLDSYLQCTGVKMSVPVAKPATIDPQQAFRQFAYETRTTTSQYEKESQLHLRCFQALYQTNHPGISGFNVSLQTVLSVFSTYPEKERNKVYDCIKNTAVVDTPPASASCTVAAEQRDEMVRSCSTICEDRRGEFLTAIVNRLHLQGIYVQGDEFEGQIIAGFYTLTNTVLSPEQKREQVQQCELDMLVQEMVDECQHGCQLTLVPDQDNSYCSVGTLAEHDAMKKSMLHGFRLAVVDTNRDPDVCETGLRRLTKREEPIKPSLTIGAKTVVQYLGALARGVNKAVLLPNHPIGCPNPGGIGETSTNVFSYVGPLSAAHLTRNSSTCADESGLTSIALIDDRTFQIYGNGYKEHHRKFFRQDFDYALVWDKYGRFCNSLGVRPVDLPLSVAPPCIQPVDLDVDDNYHFDMRFVQVVNGQATNTAIEKSTIVDISAPFLADQALLSPITSDESYSSEHVRVRLLVHDTRTNTNSWIIAEIQSDVYKGSSEPTETYPAKRFLQWKTLVPECENKRFQLCFEWNPELDSVELPIDSTRVFDNTTNCNKVAAARIRTAFYEQLNTWGENQLTAFSQQYADQCVAMNGLSESFFLSYPLGYHHFTLYYYDRGGNLIKTVPPAGVQPLSEGTMTSLLTNLENGGYSWLRNNGPAPAHTLRTTYFYNSLHQLTSQASPDGGTTEFHYNQKGQLRFSQNAVQRSIGTYSYTRYDALGRVVEVGESSEGVTSFIGEARTYYERATNKGPVETARSSKSGRTKDVNRPREPTGGEIFVLHDALAKIDMLDFPLDDCKQITRTVYSVPAPVNYLNHTSPAEPQRYLTNRVSYSYLDVDGDPSTRTDNSYTYYSYDPHGNVEWLAQEQTGLPIKFVRYEYDLISNKVLRVKYQEGQKDQFHHRYSYDADNRLTEVYTSTDGVLWDQDARYSYYAHGPLKRLELGEDHVQGIDYTYTLQGWLKGVNHPTVDPGQDGTQTSMTASAADGFGMTLGYFPNDFKSNSALWNANTSALLEPTQGLFNGNISTWTSHNRTDVEGSVVVNNPDQPATSGEAPVAEKYRYDELNRIMNSRFLRLTPSGYAATADYGTNYAYDPNGNLQGLSRSGRASQSLALDQLAYRYKVGTNQLQRVEDGVAAANGYDEDFKPDGLSSTQPAQYTYDAIGNLTKDATSQVTKIAWTIYGKIDYVERNGGLPNGGSKVSYRYDATGNRIAKVLQATATASTTTYYTRDAQGNVLAVYEQAANNGTPGALALREQSIYGSSRLGQYTPDAARVALSDGIYTRTVGQKKYELTDHLGNVRAVVSDIKLPLRNPEGILLGFQPDLRGYYNYYPFGMMQPGRNAPGNATLSGGYRYGYNGQEKSDEISSGNYTAEYWEFDSKIARRWNLDPISKPWHSNYSVMSGSPIWKIDPDGADDIFTSSGKFRKHVDNGTNYIMIEQRGNKLARIDKFDGSSKWFSSVDDYNRAMLSKVVGYYYNKVGGQGKHGVDYSDRIPEAMAAYDPKDNGIWIMLRNGYISSSLVNSYDLQSALEHEIFHKYDAECAKQDGVDFIPSFSSHANVYSKMMATNTFTKTSDNYKVGIASLFAGFVQEAKDQKEDGWQNLVTQFNSTNSMGYSMKIQDSGGLEIYKKDGKQMTLSLQDKKYDPN</sequence>
<comment type="caution">
    <text evidence="3">The sequence shown here is derived from an EMBL/GenBank/DDBJ whole genome shotgun (WGS) entry which is preliminary data.</text>
</comment>
<protein>
    <recommendedName>
        <fullName evidence="2">Tox-MPTase2 domain-containing protein</fullName>
    </recommendedName>
</protein>
<proteinExistence type="predicted"/>
<keyword evidence="4" id="KW-1185">Reference proteome</keyword>